<evidence type="ECO:0000313" key="2">
    <source>
        <dbReference type="Proteomes" id="UP000199440"/>
    </source>
</evidence>
<organism evidence="1 2">
    <name type="scientific">Kriegella aquimaris</name>
    <dbReference type="NCBI Taxonomy" id="192904"/>
    <lineage>
        <taxon>Bacteria</taxon>
        <taxon>Pseudomonadati</taxon>
        <taxon>Bacteroidota</taxon>
        <taxon>Flavobacteriia</taxon>
        <taxon>Flavobacteriales</taxon>
        <taxon>Flavobacteriaceae</taxon>
        <taxon>Kriegella</taxon>
    </lineage>
</organism>
<name>A0A1G9S6H0_9FLAO</name>
<protein>
    <submittedName>
        <fullName evidence="1">Uncharacterized protein</fullName>
    </submittedName>
</protein>
<gene>
    <name evidence="1" type="ORF">SAMN04488514_107103</name>
</gene>
<keyword evidence="2" id="KW-1185">Reference proteome</keyword>
<dbReference type="STRING" id="192904.SAMN04488514_107103"/>
<evidence type="ECO:0000313" key="1">
    <source>
        <dbReference type="EMBL" id="SDM30355.1"/>
    </source>
</evidence>
<reference evidence="1 2" key="1">
    <citation type="submission" date="2016-10" db="EMBL/GenBank/DDBJ databases">
        <authorList>
            <person name="de Groot N.N."/>
        </authorList>
    </citation>
    <scope>NUCLEOTIDE SEQUENCE [LARGE SCALE GENOMIC DNA]</scope>
    <source>
        <strain evidence="1 2">DSM 19886</strain>
    </source>
</reference>
<sequence length="55" mass="6404">MGNMNATSLVLNHTSLNTVFTFQYQKKITEKPNSSIQIKEVVLCRYFVHLIIIYI</sequence>
<dbReference type="Proteomes" id="UP000199440">
    <property type="component" value="Unassembled WGS sequence"/>
</dbReference>
<proteinExistence type="predicted"/>
<dbReference type="EMBL" id="FNGV01000007">
    <property type="protein sequence ID" value="SDM30355.1"/>
    <property type="molecule type" value="Genomic_DNA"/>
</dbReference>
<accession>A0A1G9S6H0</accession>
<dbReference type="AlphaFoldDB" id="A0A1G9S6H0"/>